<dbReference type="AlphaFoldDB" id="A0A7G5C0J6"/>
<dbReference type="RefSeq" id="WP_182298958.1">
    <property type="nucleotide sequence ID" value="NZ_CP041969.1"/>
</dbReference>
<dbReference type="PANTHER" id="PTHR12110">
    <property type="entry name" value="HYDROXYPYRUVATE ISOMERASE"/>
    <property type="match status" value="1"/>
</dbReference>
<dbReference type="Proteomes" id="UP000515679">
    <property type="component" value="Chromosome"/>
</dbReference>
<dbReference type="InterPro" id="IPR013022">
    <property type="entry name" value="Xyl_isomerase-like_TIM-brl"/>
</dbReference>
<dbReference type="KEGG" id="cchl:FPL14_17200"/>
<proteinExistence type="predicted"/>
<keyword evidence="2" id="KW-0413">Isomerase</keyword>
<dbReference type="PANTHER" id="PTHR12110:SF53">
    <property type="entry name" value="BLR5974 PROTEIN"/>
    <property type="match status" value="1"/>
</dbReference>
<dbReference type="Gene3D" id="3.20.20.150">
    <property type="entry name" value="Divalent-metal-dependent TIM barrel enzymes"/>
    <property type="match status" value="1"/>
</dbReference>
<evidence type="ECO:0000313" key="2">
    <source>
        <dbReference type="EMBL" id="QMV42730.1"/>
    </source>
</evidence>
<accession>A0A7G5C0J6</accession>
<gene>
    <name evidence="2" type="ORF">FPL14_17200</name>
</gene>
<keyword evidence="3" id="KW-1185">Reference proteome</keyword>
<sequence length="314" mass="35163">MKWKLGISTNFAIKRWPDPEDWIRIVKQELGMDVVQFSFDQFDPRGYPESVAAYISRVRNACAKHGVGIHSTFTGLSVYPHNLLMHPLPEGRRDGVDWFEKAFSMTQALGVKAIGGPYGGMDIPTFESASRRAEIVRMAEDAFINLLEQAPRYGIDAFYWEQTPIVREGPIDMAGTLSHLERINAIKAPGSAQFVLCLDVGHAISPNAGESDKDPYQWLEKLAPHAPIIHLQQTDGRYDRHWPFTEEHNAIGIIDGDRVLGAIRKSGVDEALLLIEVGHAFEEDDAKVLKDMKDSVAYWEAALSRDNELHGGVR</sequence>
<evidence type="ECO:0000313" key="3">
    <source>
        <dbReference type="Proteomes" id="UP000515679"/>
    </source>
</evidence>
<dbReference type="InterPro" id="IPR036237">
    <property type="entry name" value="Xyl_isomerase-like_sf"/>
</dbReference>
<dbReference type="GO" id="GO:0016853">
    <property type="term" value="F:isomerase activity"/>
    <property type="evidence" value="ECO:0007669"/>
    <property type="project" value="UniProtKB-KW"/>
</dbReference>
<dbReference type="SUPFAM" id="SSF51658">
    <property type="entry name" value="Xylose isomerase-like"/>
    <property type="match status" value="1"/>
</dbReference>
<protein>
    <submittedName>
        <fullName evidence="2">Sugar phosphate isomerase/epimerase</fullName>
    </submittedName>
</protein>
<name>A0A7G5C0J6_9BACL</name>
<reference evidence="2 3" key="1">
    <citation type="submission" date="2019-07" db="EMBL/GenBank/DDBJ databases">
        <authorList>
            <person name="Kim J.K."/>
            <person name="Cheong H.-M."/>
            <person name="Choi Y."/>
            <person name="Hwang K.J."/>
            <person name="Lee S."/>
            <person name="Choi C."/>
        </authorList>
    </citation>
    <scope>NUCLEOTIDE SEQUENCE [LARGE SCALE GENOMIC DNA]</scope>
    <source>
        <strain evidence="2 3">KS 22</strain>
    </source>
</reference>
<dbReference type="EMBL" id="CP041969">
    <property type="protein sequence ID" value="QMV42730.1"/>
    <property type="molecule type" value="Genomic_DNA"/>
</dbReference>
<dbReference type="Pfam" id="PF01261">
    <property type="entry name" value="AP_endonuc_2"/>
    <property type="match status" value="1"/>
</dbReference>
<organism evidence="2 3">
    <name type="scientific">Cohnella cholangitidis</name>
    <dbReference type="NCBI Taxonomy" id="2598458"/>
    <lineage>
        <taxon>Bacteria</taxon>
        <taxon>Bacillati</taxon>
        <taxon>Bacillota</taxon>
        <taxon>Bacilli</taxon>
        <taxon>Bacillales</taxon>
        <taxon>Paenibacillaceae</taxon>
        <taxon>Cohnella</taxon>
    </lineage>
</organism>
<evidence type="ECO:0000259" key="1">
    <source>
        <dbReference type="Pfam" id="PF01261"/>
    </source>
</evidence>
<feature type="domain" description="Xylose isomerase-like TIM barrel" evidence="1">
    <location>
        <begin position="28"/>
        <end position="279"/>
    </location>
</feature>
<dbReference type="InterPro" id="IPR050312">
    <property type="entry name" value="IolE/XylAMocC-like"/>
</dbReference>